<dbReference type="EMBL" id="JABTTQ020000012">
    <property type="protein sequence ID" value="KAK6145369.1"/>
    <property type="molecule type" value="Genomic_DNA"/>
</dbReference>
<evidence type="ECO:0000313" key="3">
    <source>
        <dbReference type="Proteomes" id="UP001318860"/>
    </source>
</evidence>
<protein>
    <submittedName>
        <fullName evidence="2">Uncharacterized protein</fullName>
    </submittedName>
</protein>
<reference evidence="2 3" key="1">
    <citation type="journal article" date="2021" name="Comput. Struct. Biotechnol. J.">
        <title>De novo genome assembly of the potent medicinal plant Rehmannia glutinosa using nanopore technology.</title>
        <authorList>
            <person name="Ma L."/>
            <person name="Dong C."/>
            <person name="Song C."/>
            <person name="Wang X."/>
            <person name="Zheng X."/>
            <person name="Niu Y."/>
            <person name="Chen S."/>
            <person name="Feng W."/>
        </authorList>
    </citation>
    <scope>NUCLEOTIDE SEQUENCE [LARGE SCALE GENOMIC DNA]</scope>
    <source>
        <strain evidence="2">DH-2019</strain>
    </source>
</reference>
<feature type="region of interest" description="Disordered" evidence="1">
    <location>
        <begin position="1"/>
        <end position="31"/>
    </location>
</feature>
<evidence type="ECO:0000313" key="2">
    <source>
        <dbReference type="EMBL" id="KAK6145369.1"/>
    </source>
</evidence>
<sequence>MMKNPDWLNSSLWSSPQPPPSPPPTPHNVAAIAEPSVPIPPPAVERPSETLISSSFYAHATKGETRDPLLLGYLPADRSLWPFELAKKRSQYKNFKAEQLMNPVSS</sequence>
<evidence type="ECO:0000256" key="1">
    <source>
        <dbReference type="SAM" id="MobiDB-lite"/>
    </source>
</evidence>
<feature type="compositionally biased region" description="Pro residues" evidence="1">
    <location>
        <begin position="16"/>
        <end position="26"/>
    </location>
</feature>
<dbReference type="Proteomes" id="UP001318860">
    <property type="component" value="Unassembled WGS sequence"/>
</dbReference>
<organism evidence="2 3">
    <name type="scientific">Rehmannia glutinosa</name>
    <name type="common">Chinese foxglove</name>
    <dbReference type="NCBI Taxonomy" id="99300"/>
    <lineage>
        <taxon>Eukaryota</taxon>
        <taxon>Viridiplantae</taxon>
        <taxon>Streptophyta</taxon>
        <taxon>Embryophyta</taxon>
        <taxon>Tracheophyta</taxon>
        <taxon>Spermatophyta</taxon>
        <taxon>Magnoliopsida</taxon>
        <taxon>eudicotyledons</taxon>
        <taxon>Gunneridae</taxon>
        <taxon>Pentapetalae</taxon>
        <taxon>asterids</taxon>
        <taxon>lamiids</taxon>
        <taxon>Lamiales</taxon>
        <taxon>Orobanchaceae</taxon>
        <taxon>Rehmannieae</taxon>
        <taxon>Rehmannia</taxon>
    </lineage>
</organism>
<gene>
    <name evidence="2" type="ORF">DH2020_022189</name>
</gene>
<proteinExistence type="predicted"/>
<name>A0ABR0WH23_REHGL</name>
<keyword evidence="3" id="KW-1185">Reference proteome</keyword>
<accession>A0ABR0WH23</accession>
<comment type="caution">
    <text evidence="2">The sequence shown here is derived from an EMBL/GenBank/DDBJ whole genome shotgun (WGS) entry which is preliminary data.</text>
</comment>